<comment type="caution">
    <text evidence="2">The sequence shown here is derived from an EMBL/GenBank/DDBJ whole genome shotgun (WGS) entry which is preliminary data.</text>
</comment>
<feature type="compositionally biased region" description="Polar residues" evidence="1">
    <location>
        <begin position="10"/>
        <end position="20"/>
    </location>
</feature>
<feature type="region of interest" description="Disordered" evidence="1">
    <location>
        <begin position="71"/>
        <end position="104"/>
    </location>
</feature>
<dbReference type="EMBL" id="JAQGLA010000092">
    <property type="protein sequence ID" value="MDA3630244.1"/>
    <property type="molecule type" value="Genomic_DNA"/>
</dbReference>
<evidence type="ECO:0000256" key="1">
    <source>
        <dbReference type="SAM" id="MobiDB-lite"/>
    </source>
</evidence>
<name>A0ABT4V8G6_9PSEU</name>
<evidence type="ECO:0000313" key="3">
    <source>
        <dbReference type="Proteomes" id="UP001210380"/>
    </source>
</evidence>
<dbReference type="RefSeq" id="WP_270953387.1">
    <property type="nucleotide sequence ID" value="NZ_JAQGLA010000092.1"/>
</dbReference>
<reference evidence="2 3" key="1">
    <citation type="submission" date="2022-11" db="EMBL/GenBank/DDBJ databases">
        <title>Draft genome sequence of Saccharopolyspora sp. WRP15-2 isolated from rhizosphere soils of wild rice in Thailand.</title>
        <authorList>
            <person name="Duangmal K."/>
            <person name="Kammanee S."/>
            <person name="Muangham S."/>
        </authorList>
    </citation>
    <scope>NUCLEOTIDE SEQUENCE [LARGE SCALE GENOMIC DNA]</scope>
    <source>
        <strain evidence="2 3">WRP15-2</strain>
    </source>
</reference>
<gene>
    <name evidence="2" type="ORF">OU415_32785</name>
</gene>
<feature type="region of interest" description="Disordered" evidence="1">
    <location>
        <begin position="1"/>
        <end position="21"/>
    </location>
</feature>
<keyword evidence="3" id="KW-1185">Reference proteome</keyword>
<evidence type="ECO:0000313" key="2">
    <source>
        <dbReference type="EMBL" id="MDA3630244.1"/>
    </source>
</evidence>
<organism evidence="2 3">
    <name type="scientific">Saccharopolyspora oryzae</name>
    <dbReference type="NCBI Taxonomy" id="2997343"/>
    <lineage>
        <taxon>Bacteria</taxon>
        <taxon>Bacillati</taxon>
        <taxon>Actinomycetota</taxon>
        <taxon>Actinomycetes</taxon>
        <taxon>Pseudonocardiales</taxon>
        <taxon>Pseudonocardiaceae</taxon>
        <taxon>Saccharopolyspora</taxon>
    </lineage>
</organism>
<dbReference type="Proteomes" id="UP001210380">
    <property type="component" value="Unassembled WGS sequence"/>
</dbReference>
<proteinExistence type="predicted"/>
<protein>
    <recommendedName>
        <fullName evidence="4">Excreted virulence factor EspC (Type VII ESX diderm)</fullName>
    </recommendedName>
</protein>
<evidence type="ECO:0008006" key="4">
    <source>
        <dbReference type="Google" id="ProtNLM"/>
    </source>
</evidence>
<sequence>MGDIGVNPGQAVSTGSNAEQTAGDYDSVASALRGAVESARTAAVEQPCAKGYDPFGEDAVSAINDLKKHGMTLGNNSQSGGGAASQTDHDNATGFHGVIGRMNR</sequence>
<accession>A0ABT4V8G6</accession>